<keyword evidence="4" id="KW-0804">Transcription</keyword>
<dbReference type="Gene3D" id="3.40.190.290">
    <property type="match status" value="1"/>
</dbReference>
<reference evidence="6" key="1">
    <citation type="submission" date="2021-10" db="EMBL/GenBank/DDBJ databases">
        <title>Anaerobic single-cell dispensing facilitates the cultivation of human gut bacteria.</title>
        <authorList>
            <person name="Afrizal A."/>
        </authorList>
    </citation>
    <scope>NUCLEOTIDE SEQUENCE</scope>
    <source>
        <strain evidence="6">CLA-AA-H272</strain>
    </source>
</reference>
<dbReference type="Pfam" id="PF03466">
    <property type="entry name" value="LysR_substrate"/>
    <property type="match status" value="1"/>
</dbReference>
<dbReference type="GO" id="GO:0005829">
    <property type="term" value="C:cytosol"/>
    <property type="evidence" value="ECO:0007669"/>
    <property type="project" value="TreeGrafter"/>
</dbReference>
<accession>A0AAE3AGB6</accession>
<evidence type="ECO:0000256" key="2">
    <source>
        <dbReference type="ARBA" id="ARBA00023015"/>
    </source>
</evidence>
<evidence type="ECO:0000313" key="6">
    <source>
        <dbReference type="EMBL" id="MCC2130874.1"/>
    </source>
</evidence>
<dbReference type="RefSeq" id="WP_302930002.1">
    <property type="nucleotide sequence ID" value="NZ_JAJEPW010000078.1"/>
</dbReference>
<dbReference type="InterPro" id="IPR036390">
    <property type="entry name" value="WH_DNA-bd_sf"/>
</dbReference>
<comment type="caution">
    <text evidence="6">The sequence shown here is derived from an EMBL/GenBank/DDBJ whole genome shotgun (WGS) entry which is preliminary data.</text>
</comment>
<evidence type="ECO:0000256" key="1">
    <source>
        <dbReference type="ARBA" id="ARBA00009437"/>
    </source>
</evidence>
<keyword evidence="2" id="KW-0805">Transcription regulation</keyword>
<dbReference type="SUPFAM" id="SSF53850">
    <property type="entry name" value="Periplasmic binding protein-like II"/>
    <property type="match status" value="1"/>
</dbReference>
<evidence type="ECO:0000256" key="3">
    <source>
        <dbReference type="ARBA" id="ARBA00023125"/>
    </source>
</evidence>
<evidence type="ECO:0000256" key="4">
    <source>
        <dbReference type="ARBA" id="ARBA00023163"/>
    </source>
</evidence>
<dbReference type="PROSITE" id="PS50931">
    <property type="entry name" value="HTH_LYSR"/>
    <property type="match status" value="1"/>
</dbReference>
<name>A0AAE3AGB6_9FIRM</name>
<sequence length="291" mass="32751">MDTKKLEALAAAVEHGSFTRAAEALGYTQSGMTHMMNSLERDIGFPVLLRGRAGVRLTPAGERIYPLVRQVLSASQALDREITLINSHKEDTIRVAAYSSIAMHWLPEVIQQFRRIHPELTVDIQMGSVEEVYRWVREDKADMGFASLQDGMTMDWLPLAEDPLLAILPPEYDLGGRERFDVRDFSGHEFLMPSMGFHLDILRALNRSGVTPVIRTTQVSDSVIISMVEHGLGVSVLSELVLKGRRDAVQAVPLDPPAFRELGIVTRDRRELRPAARRFITEARDIIRQIK</sequence>
<dbReference type="Gene3D" id="1.10.10.10">
    <property type="entry name" value="Winged helix-like DNA-binding domain superfamily/Winged helix DNA-binding domain"/>
    <property type="match status" value="1"/>
</dbReference>
<dbReference type="AlphaFoldDB" id="A0AAE3AGB6"/>
<dbReference type="InterPro" id="IPR050950">
    <property type="entry name" value="HTH-type_LysR_regulators"/>
</dbReference>
<dbReference type="GO" id="GO:0003700">
    <property type="term" value="F:DNA-binding transcription factor activity"/>
    <property type="evidence" value="ECO:0007669"/>
    <property type="project" value="InterPro"/>
</dbReference>
<dbReference type="GO" id="GO:0003677">
    <property type="term" value="F:DNA binding"/>
    <property type="evidence" value="ECO:0007669"/>
    <property type="project" value="UniProtKB-KW"/>
</dbReference>
<keyword evidence="7" id="KW-1185">Reference proteome</keyword>
<dbReference type="Proteomes" id="UP001199319">
    <property type="component" value="Unassembled WGS sequence"/>
</dbReference>
<keyword evidence="3" id="KW-0238">DNA-binding</keyword>
<organism evidence="6 7">
    <name type="scientific">Brotocaccenecus cirricatena</name>
    <dbReference type="NCBI Taxonomy" id="3064195"/>
    <lineage>
        <taxon>Bacteria</taxon>
        <taxon>Bacillati</taxon>
        <taxon>Bacillota</taxon>
        <taxon>Clostridia</taxon>
        <taxon>Eubacteriales</taxon>
        <taxon>Oscillospiraceae</taxon>
        <taxon>Brotocaccenecus</taxon>
    </lineage>
</organism>
<dbReference type="CDD" id="cd05466">
    <property type="entry name" value="PBP2_LTTR_substrate"/>
    <property type="match status" value="1"/>
</dbReference>
<dbReference type="SUPFAM" id="SSF46785">
    <property type="entry name" value="Winged helix' DNA-binding domain"/>
    <property type="match status" value="1"/>
</dbReference>
<dbReference type="EMBL" id="JAJEPW010000078">
    <property type="protein sequence ID" value="MCC2130874.1"/>
    <property type="molecule type" value="Genomic_DNA"/>
</dbReference>
<protein>
    <submittedName>
        <fullName evidence="6">LysR family transcriptional regulator</fullName>
    </submittedName>
</protein>
<comment type="similarity">
    <text evidence="1">Belongs to the LysR transcriptional regulatory family.</text>
</comment>
<dbReference type="InterPro" id="IPR000847">
    <property type="entry name" value="LysR_HTH_N"/>
</dbReference>
<feature type="domain" description="HTH lysR-type" evidence="5">
    <location>
        <begin position="1"/>
        <end position="58"/>
    </location>
</feature>
<dbReference type="Pfam" id="PF00126">
    <property type="entry name" value="HTH_1"/>
    <property type="match status" value="1"/>
</dbReference>
<dbReference type="InterPro" id="IPR036388">
    <property type="entry name" value="WH-like_DNA-bd_sf"/>
</dbReference>
<dbReference type="InterPro" id="IPR005119">
    <property type="entry name" value="LysR_subst-bd"/>
</dbReference>
<proteinExistence type="inferred from homology"/>
<dbReference type="PANTHER" id="PTHR30419">
    <property type="entry name" value="HTH-TYPE TRANSCRIPTIONAL REGULATOR YBHD"/>
    <property type="match status" value="1"/>
</dbReference>
<evidence type="ECO:0000259" key="5">
    <source>
        <dbReference type="PROSITE" id="PS50931"/>
    </source>
</evidence>
<gene>
    <name evidence="6" type="ORF">LKD37_15415</name>
</gene>
<evidence type="ECO:0000313" key="7">
    <source>
        <dbReference type="Proteomes" id="UP001199319"/>
    </source>
</evidence>